<evidence type="ECO:0000313" key="2">
    <source>
        <dbReference type="EMBL" id="GIY25306.1"/>
    </source>
</evidence>
<dbReference type="Proteomes" id="UP001054945">
    <property type="component" value="Unassembled WGS sequence"/>
</dbReference>
<proteinExistence type="predicted"/>
<accession>A0AAV4RWM2</accession>
<dbReference type="AlphaFoldDB" id="A0AAV4RWM2"/>
<evidence type="ECO:0000256" key="1">
    <source>
        <dbReference type="SAM" id="MobiDB-lite"/>
    </source>
</evidence>
<sequence>MLSPKSNQKNAKALITMPTLIRICTFNEKVNLLNRRRKTRLRGRRKSNPESDNNERSKINVQKRKSCFLRAYDDTDWTNDIIILVEISSKSVLTQFREAQRNKAASQLSATESECISATNVS</sequence>
<protein>
    <submittedName>
        <fullName evidence="2">Uncharacterized protein</fullName>
    </submittedName>
</protein>
<evidence type="ECO:0000313" key="3">
    <source>
        <dbReference type="Proteomes" id="UP001054945"/>
    </source>
</evidence>
<reference evidence="2 3" key="1">
    <citation type="submission" date="2021-06" db="EMBL/GenBank/DDBJ databases">
        <title>Caerostris extrusa draft genome.</title>
        <authorList>
            <person name="Kono N."/>
            <person name="Arakawa K."/>
        </authorList>
    </citation>
    <scope>NUCLEOTIDE SEQUENCE [LARGE SCALE GENOMIC DNA]</scope>
</reference>
<name>A0AAV4RWM2_CAEEX</name>
<keyword evidence="3" id="KW-1185">Reference proteome</keyword>
<comment type="caution">
    <text evidence="2">The sequence shown here is derived from an EMBL/GenBank/DDBJ whole genome shotgun (WGS) entry which is preliminary data.</text>
</comment>
<feature type="region of interest" description="Disordered" evidence="1">
    <location>
        <begin position="37"/>
        <end position="58"/>
    </location>
</feature>
<dbReference type="EMBL" id="BPLR01008515">
    <property type="protein sequence ID" value="GIY25306.1"/>
    <property type="molecule type" value="Genomic_DNA"/>
</dbReference>
<feature type="compositionally biased region" description="Basic and acidic residues" evidence="1">
    <location>
        <begin position="47"/>
        <end position="58"/>
    </location>
</feature>
<organism evidence="2 3">
    <name type="scientific">Caerostris extrusa</name>
    <name type="common">Bark spider</name>
    <name type="synonym">Caerostris bankana</name>
    <dbReference type="NCBI Taxonomy" id="172846"/>
    <lineage>
        <taxon>Eukaryota</taxon>
        <taxon>Metazoa</taxon>
        <taxon>Ecdysozoa</taxon>
        <taxon>Arthropoda</taxon>
        <taxon>Chelicerata</taxon>
        <taxon>Arachnida</taxon>
        <taxon>Araneae</taxon>
        <taxon>Araneomorphae</taxon>
        <taxon>Entelegynae</taxon>
        <taxon>Araneoidea</taxon>
        <taxon>Araneidae</taxon>
        <taxon>Caerostris</taxon>
    </lineage>
</organism>
<gene>
    <name evidence="2" type="ORF">CEXT_132841</name>
</gene>
<feature type="compositionally biased region" description="Basic residues" evidence="1">
    <location>
        <begin position="37"/>
        <end position="46"/>
    </location>
</feature>